<proteinExistence type="predicted"/>
<sequence length="171" mass="19163">SQRDRVKGDVVATSTVERNRADDGGSLSRHCFISQLCLRTAVCSRGAKTIRVRQSSFFFFDVASVLPSELPNSTDRTCMLLDKKTNKIRKVSDPCKQIEQQLSSLDTSSPDQSLETLQTLKPCKEHCPTKLVTNLTNSLATWSSSSPLRQLQDISTDMSLLLYIQRRNHAE</sequence>
<dbReference type="Proteomes" id="UP000823674">
    <property type="component" value="Chromosome A07"/>
</dbReference>
<evidence type="ECO:0000313" key="1">
    <source>
        <dbReference type="EMBL" id="KAG5379953.1"/>
    </source>
</evidence>
<organism evidence="1 2">
    <name type="scientific">Brassica rapa subsp. trilocularis</name>
    <dbReference type="NCBI Taxonomy" id="1813537"/>
    <lineage>
        <taxon>Eukaryota</taxon>
        <taxon>Viridiplantae</taxon>
        <taxon>Streptophyta</taxon>
        <taxon>Embryophyta</taxon>
        <taxon>Tracheophyta</taxon>
        <taxon>Spermatophyta</taxon>
        <taxon>Magnoliopsida</taxon>
        <taxon>eudicotyledons</taxon>
        <taxon>Gunneridae</taxon>
        <taxon>Pentapetalae</taxon>
        <taxon>rosids</taxon>
        <taxon>malvids</taxon>
        <taxon>Brassicales</taxon>
        <taxon>Brassicaceae</taxon>
        <taxon>Brassiceae</taxon>
        <taxon>Brassica</taxon>
    </lineage>
</organism>
<evidence type="ECO:0000313" key="2">
    <source>
        <dbReference type="Proteomes" id="UP000823674"/>
    </source>
</evidence>
<dbReference type="EMBL" id="JADBGQ010000009">
    <property type="protein sequence ID" value="KAG5379953.1"/>
    <property type="molecule type" value="Genomic_DNA"/>
</dbReference>
<keyword evidence="2" id="KW-1185">Reference proteome</keyword>
<protein>
    <submittedName>
        <fullName evidence="1">Uncharacterized protein</fullName>
    </submittedName>
</protein>
<comment type="caution">
    <text evidence="1">The sequence shown here is derived from an EMBL/GenBank/DDBJ whole genome shotgun (WGS) entry which is preliminary data.</text>
</comment>
<feature type="non-terminal residue" evidence="1">
    <location>
        <position position="1"/>
    </location>
</feature>
<gene>
    <name evidence="1" type="primary">A07g507050.1_BraROA</name>
    <name evidence="1" type="ORF">IGI04_027795</name>
</gene>
<name>A0ABQ7L076_BRACM</name>
<accession>A0ABQ7L076</accession>
<reference evidence="1 2" key="1">
    <citation type="submission" date="2021-03" db="EMBL/GenBank/DDBJ databases">
        <authorList>
            <person name="King G.J."/>
            <person name="Bancroft I."/>
            <person name="Baten A."/>
            <person name="Bloomfield J."/>
            <person name="Borpatragohain P."/>
            <person name="He Z."/>
            <person name="Irish N."/>
            <person name="Irwin J."/>
            <person name="Liu K."/>
            <person name="Mauleon R.P."/>
            <person name="Moore J."/>
            <person name="Morris R."/>
            <person name="Ostergaard L."/>
            <person name="Wang B."/>
            <person name="Wells R."/>
        </authorList>
    </citation>
    <scope>NUCLEOTIDE SEQUENCE [LARGE SCALE GENOMIC DNA]</scope>
    <source>
        <strain evidence="1">R-o-18</strain>
        <tissue evidence="1">Leaf</tissue>
    </source>
</reference>